<evidence type="ECO:0000313" key="2">
    <source>
        <dbReference type="Proteomes" id="UP000281553"/>
    </source>
</evidence>
<dbReference type="OrthoDB" id="10658794at2759"/>
<evidence type="ECO:0000313" key="1">
    <source>
        <dbReference type="EMBL" id="VDN08942.1"/>
    </source>
</evidence>
<sequence length="304" mass="34321">MKRVLISINGSLYSKLLVEGTPALRILIENAKDVDYVYLICKNNGNTHVITIDRNNYTERINALSKSINNYVQQSINKIDNAVADEIRQMKKNLKRLNGFEKTRNINEDFCAKGDAVPMTWTFLRDPSGKLALTCGSSKGLLCSTSQTVDTTHVCAAAQEVPCAWSSRTIDANASDINITIPAIVEGIPARRLIIKNATDLDFLYLFCKHNGIRHVFTIARNNYKERIHALKKFLQETDTADEEEIIRIKRNLKVLNMEENGGLLTYKHIAERSEENTVIYNCVLDGLAFTTKVVHWLGKESPF</sequence>
<protein>
    <submittedName>
        <fullName evidence="1">Uncharacterized protein</fullName>
    </submittedName>
</protein>
<keyword evidence="2" id="KW-1185">Reference proteome</keyword>
<name>A0A3P7NKS6_DIBLA</name>
<proteinExistence type="predicted"/>
<reference evidence="1 2" key="1">
    <citation type="submission" date="2018-11" db="EMBL/GenBank/DDBJ databases">
        <authorList>
            <consortium name="Pathogen Informatics"/>
        </authorList>
    </citation>
    <scope>NUCLEOTIDE SEQUENCE [LARGE SCALE GENOMIC DNA]</scope>
</reference>
<gene>
    <name evidence="1" type="ORF">DILT_LOCUS4773</name>
</gene>
<accession>A0A3P7NKS6</accession>
<dbReference type="Proteomes" id="UP000281553">
    <property type="component" value="Unassembled WGS sequence"/>
</dbReference>
<dbReference type="EMBL" id="UYRU01046081">
    <property type="protein sequence ID" value="VDN08942.1"/>
    <property type="molecule type" value="Genomic_DNA"/>
</dbReference>
<organism evidence="1 2">
    <name type="scientific">Dibothriocephalus latus</name>
    <name type="common">Fish tapeworm</name>
    <name type="synonym">Diphyllobothrium latum</name>
    <dbReference type="NCBI Taxonomy" id="60516"/>
    <lineage>
        <taxon>Eukaryota</taxon>
        <taxon>Metazoa</taxon>
        <taxon>Spiralia</taxon>
        <taxon>Lophotrochozoa</taxon>
        <taxon>Platyhelminthes</taxon>
        <taxon>Cestoda</taxon>
        <taxon>Eucestoda</taxon>
        <taxon>Diphyllobothriidea</taxon>
        <taxon>Diphyllobothriidae</taxon>
        <taxon>Dibothriocephalus</taxon>
    </lineage>
</organism>
<dbReference type="AlphaFoldDB" id="A0A3P7NKS6"/>